<feature type="transmembrane region" description="Helical" evidence="1">
    <location>
        <begin position="20"/>
        <end position="41"/>
    </location>
</feature>
<evidence type="ECO:0000313" key="2">
    <source>
        <dbReference type="EMBL" id="MBW4707860.1"/>
    </source>
</evidence>
<accession>A0A9X1FVF6</accession>
<evidence type="ECO:0000313" key="3">
    <source>
        <dbReference type="Proteomes" id="UP001138661"/>
    </source>
</evidence>
<dbReference type="RefSeq" id="WP_219501075.1">
    <property type="nucleotide sequence ID" value="NZ_JAHXDN010000002.1"/>
</dbReference>
<comment type="caution">
    <text evidence="2">The sequence shown here is derived from an EMBL/GenBank/DDBJ whole genome shotgun (WGS) entry which is preliminary data.</text>
</comment>
<sequence>MSAPDTNIGKQKKRHRPALWGLWLGLALAVILVLAIVWFTGGEEAAAYGSLHQLV</sequence>
<dbReference type="AlphaFoldDB" id="A0A9X1FVF6"/>
<keyword evidence="1" id="KW-1133">Transmembrane helix</keyword>
<evidence type="ECO:0000256" key="1">
    <source>
        <dbReference type="SAM" id="Phobius"/>
    </source>
</evidence>
<proteinExistence type="predicted"/>
<protein>
    <submittedName>
        <fullName evidence="2">Uncharacterized protein</fullName>
    </submittedName>
</protein>
<keyword evidence="1" id="KW-0812">Transmembrane</keyword>
<dbReference type="EMBL" id="JAHXDN010000002">
    <property type="protein sequence ID" value="MBW4707860.1"/>
    <property type="molecule type" value="Genomic_DNA"/>
</dbReference>
<name>A0A9X1FVF6_9RHOB</name>
<keyword evidence="3" id="KW-1185">Reference proteome</keyword>
<reference evidence="2" key="1">
    <citation type="submission" date="2021-07" db="EMBL/GenBank/DDBJ databases">
        <title>Roseobacter insulae sp. nov., isolated from a tidal flat.</title>
        <authorList>
            <person name="Park S."/>
            <person name="Yoon J.-H."/>
        </authorList>
    </citation>
    <scope>NUCLEOTIDE SEQUENCE</scope>
    <source>
        <strain evidence="2">YSTF-M11</strain>
    </source>
</reference>
<organism evidence="2 3">
    <name type="scientific">Roseobacter insulae</name>
    <dbReference type="NCBI Taxonomy" id="2859783"/>
    <lineage>
        <taxon>Bacteria</taxon>
        <taxon>Pseudomonadati</taxon>
        <taxon>Pseudomonadota</taxon>
        <taxon>Alphaproteobacteria</taxon>
        <taxon>Rhodobacterales</taxon>
        <taxon>Roseobacteraceae</taxon>
        <taxon>Roseobacter</taxon>
    </lineage>
</organism>
<gene>
    <name evidence="2" type="ORF">KX928_08690</name>
</gene>
<keyword evidence="1" id="KW-0472">Membrane</keyword>
<dbReference type="Proteomes" id="UP001138661">
    <property type="component" value="Unassembled WGS sequence"/>
</dbReference>